<keyword evidence="2" id="KW-1185">Reference proteome</keyword>
<organism evidence="1 2">
    <name type="scientific">Staphylococcus caprae</name>
    <dbReference type="NCBI Taxonomy" id="29380"/>
    <lineage>
        <taxon>Bacteria</taxon>
        <taxon>Bacillati</taxon>
        <taxon>Bacillota</taxon>
        <taxon>Bacilli</taxon>
        <taxon>Bacillales</taxon>
        <taxon>Staphylococcaceae</taxon>
        <taxon>Staphylococcus</taxon>
    </lineage>
</organism>
<proteinExistence type="predicted"/>
<evidence type="ECO:0000313" key="1">
    <source>
        <dbReference type="EMBL" id="BBD92823.1"/>
    </source>
</evidence>
<protein>
    <submittedName>
        <fullName evidence="1">Phage DNA N-6-adenine-methyltransferase-like protein</fullName>
    </submittedName>
</protein>
<sequence length="145" mass="16750">MSVHFSSKSNEWYTPQYLFDELNEKYQFTLDPCASHENAKCDKYFTIEDDGLTKDWSKDIVFMNPPYGRNIKHWIKKAYEESVKGATVVCLIPARTDTTYWHDYIFNNAYNIKFLKGRIKFGGAVNSAPFPSAIVVFKPKGDGLK</sequence>
<gene>
    <name evidence="1" type="ORF">JMUB590_1766</name>
</gene>
<dbReference type="RefSeq" id="WP_002442321.1">
    <property type="nucleotide sequence ID" value="NZ_AP018586.1"/>
</dbReference>
<dbReference type="EMBL" id="AP018586">
    <property type="protein sequence ID" value="BBD92823.1"/>
    <property type="molecule type" value="Genomic_DNA"/>
</dbReference>
<dbReference type="InterPro" id="IPR002052">
    <property type="entry name" value="DNA_methylase_N6_adenine_CS"/>
</dbReference>
<reference evidence="1 2" key="1">
    <citation type="submission" date="2018-05" db="EMBL/GenBank/DDBJ databases">
        <title>Complete genome sequencing of three human clinical isolates of Staphylococcus caprae reveals virulence factors similar to those of S. epidermidis and S. capitis.</title>
        <authorList>
            <person name="Watanabe S."/>
            <person name="Cui L."/>
        </authorList>
    </citation>
    <scope>NUCLEOTIDE SEQUENCE [LARGE SCALE GENOMIC DNA]</scope>
    <source>
        <strain evidence="1 2">JMUB590</strain>
    </source>
</reference>
<accession>A0ABM7FWB4</accession>
<dbReference type="InterPro" id="IPR008593">
    <property type="entry name" value="Dam_MeTrfase"/>
</dbReference>
<dbReference type="GeneID" id="58051515"/>
<name>A0ABM7FWB4_9STAP</name>
<dbReference type="Pfam" id="PF05869">
    <property type="entry name" value="Dam"/>
    <property type="match status" value="1"/>
</dbReference>
<dbReference type="PROSITE" id="PS00092">
    <property type="entry name" value="N6_MTASE"/>
    <property type="match status" value="1"/>
</dbReference>
<dbReference type="Proteomes" id="UP000274772">
    <property type="component" value="Chromosome"/>
</dbReference>
<evidence type="ECO:0000313" key="2">
    <source>
        <dbReference type="Proteomes" id="UP000274772"/>
    </source>
</evidence>